<keyword evidence="4" id="KW-1185">Reference proteome</keyword>
<gene>
    <name evidence="3" type="ORF">KI387_003117</name>
</gene>
<dbReference type="InterPro" id="IPR018613">
    <property type="entry name" value="Ccdc97-like"/>
</dbReference>
<protein>
    <recommendedName>
        <fullName evidence="2">CCD97-like C-terminal domain-containing protein</fullName>
    </recommendedName>
</protein>
<dbReference type="OMA" id="LDVYMRH"/>
<organism evidence="3 4">
    <name type="scientific">Taxus chinensis</name>
    <name type="common">Chinese yew</name>
    <name type="synonym">Taxus wallichiana var. chinensis</name>
    <dbReference type="NCBI Taxonomy" id="29808"/>
    <lineage>
        <taxon>Eukaryota</taxon>
        <taxon>Viridiplantae</taxon>
        <taxon>Streptophyta</taxon>
        <taxon>Embryophyta</taxon>
        <taxon>Tracheophyta</taxon>
        <taxon>Spermatophyta</taxon>
        <taxon>Pinopsida</taxon>
        <taxon>Pinidae</taxon>
        <taxon>Conifers II</taxon>
        <taxon>Cupressales</taxon>
        <taxon>Taxaceae</taxon>
        <taxon>Taxus</taxon>
    </lineage>
</organism>
<accession>A0AA38LPB8</accession>
<dbReference type="AlphaFoldDB" id="A0AA38LPB8"/>
<dbReference type="Proteomes" id="UP000824469">
    <property type="component" value="Unassembled WGS sequence"/>
</dbReference>
<evidence type="ECO:0000256" key="1">
    <source>
        <dbReference type="SAM" id="MobiDB-lite"/>
    </source>
</evidence>
<evidence type="ECO:0000259" key="2">
    <source>
        <dbReference type="Pfam" id="PF09747"/>
    </source>
</evidence>
<reference evidence="3 4" key="1">
    <citation type="journal article" date="2021" name="Nat. Plants">
        <title>The Taxus genome provides insights into paclitaxel biosynthesis.</title>
        <authorList>
            <person name="Xiong X."/>
            <person name="Gou J."/>
            <person name="Liao Q."/>
            <person name="Li Y."/>
            <person name="Zhou Q."/>
            <person name="Bi G."/>
            <person name="Li C."/>
            <person name="Du R."/>
            <person name="Wang X."/>
            <person name="Sun T."/>
            <person name="Guo L."/>
            <person name="Liang H."/>
            <person name="Lu P."/>
            <person name="Wu Y."/>
            <person name="Zhang Z."/>
            <person name="Ro D.K."/>
            <person name="Shang Y."/>
            <person name="Huang S."/>
            <person name="Yan J."/>
        </authorList>
    </citation>
    <scope>NUCLEOTIDE SEQUENCE [LARGE SCALE GENOMIC DNA]</scope>
    <source>
        <strain evidence="3">Ta-2019</strain>
    </source>
</reference>
<feature type="compositionally biased region" description="Acidic residues" evidence="1">
    <location>
        <begin position="193"/>
        <end position="222"/>
    </location>
</feature>
<evidence type="ECO:0000313" key="3">
    <source>
        <dbReference type="EMBL" id="KAH9331009.1"/>
    </source>
</evidence>
<comment type="caution">
    <text evidence="3">The sequence shown here is derived from an EMBL/GenBank/DDBJ whole genome shotgun (WGS) entry which is preliminary data.</text>
</comment>
<dbReference type="InterPro" id="IPR040233">
    <property type="entry name" value="CCD97-like_C"/>
</dbReference>
<sequence>MGREMKMDRLEDSVVKRIAERLSTLGDIYLPHDIRSRQDTIAPSEIEALLNDLLSRDAAIFLERYGSKLKVEELQEFEVLKDDYEISWHLKHIKSFLVPTKEESRLHAVATKNRRLAYMNRLIDDGQYFSEDAMRSRAPFLHHEYVGKYQDPTIRGFSRPGERWSETLMRQSEEAMIVAKIKEEQERLGIKEEEQEEEQVVEEEDGEEEEEQEVEKEEEDSKSDENMMDTNTNANDGGVAGTDQEKRPASEQLPSDTKRLKQILSDEELWEKMNHFTRLMQEKFLSGEDTEHVDYANIDNNVTLDDHWLREITQDAEEKYFEEDD</sequence>
<dbReference type="PANTHER" id="PTHR31840:SF1">
    <property type="entry name" value="COILED-COIL DOMAIN-CONTAINING PROTEIN 97"/>
    <property type="match status" value="1"/>
</dbReference>
<feature type="domain" description="CCD97-like C-terminal" evidence="2">
    <location>
        <begin position="113"/>
        <end position="324"/>
    </location>
</feature>
<dbReference type="PANTHER" id="PTHR31840">
    <property type="entry name" value="COILED-COIL DOMAIN-CONTAINING PROTEIN 97"/>
    <property type="match status" value="1"/>
</dbReference>
<proteinExistence type="predicted"/>
<evidence type="ECO:0000313" key="4">
    <source>
        <dbReference type="Proteomes" id="UP000824469"/>
    </source>
</evidence>
<dbReference type="Pfam" id="PF09747">
    <property type="entry name" value="CCD97-like_C"/>
    <property type="match status" value="1"/>
</dbReference>
<feature type="region of interest" description="Disordered" evidence="1">
    <location>
        <begin position="188"/>
        <end position="259"/>
    </location>
</feature>
<dbReference type="EMBL" id="JAHRHJ020000001">
    <property type="protein sequence ID" value="KAH9331009.1"/>
    <property type="molecule type" value="Genomic_DNA"/>
</dbReference>
<name>A0AA38LPB8_TAXCH</name>